<comment type="caution">
    <text evidence="2">The sequence shown here is derived from an EMBL/GenBank/DDBJ whole genome shotgun (WGS) entry which is preliminary data.</text>
</comment>
<evidence type="ECO:0000256" key="1">
    <source>
        <dbReference type="SAM" id="MobiDB-lite"/>
    </source>
</evidence>
<dbReference type="Proteomes" id="UP001066276">
    <property type="component" value="Chromosome 11"/>
</dbReference>
<feature type="compositionally biased region" description="Low complexity" evidence="1">
    <location>
        <begin position="48"/>
        <end position="61"/>
    </location>
</feature>
<protein>
    <submittedName>
        <fullName evidence="2">Uncharacterized protein</fullName>
    </submittedName>
</protein>
<organism evidence="2 3">
    <name type="scientific">Pleurodeles waltl</name>
    <name type="common">Iberian ribbed newt</name>
    <dbReference type="NCBI Taxonomy" id="8319"/>
    <lineage>
        <taxon>Eukaryota</taxon>
        <taxon>Metazoa</taxon>
        <taxon>Chordata</taxon>
        <taxon>Craniata</taxon>
        <taxon>Vertebrata</taxon>
        <taxon>Euteleostomi</taxon>
        <taxon>Amphibia</taxon>
        <taxon>Batrachia</taxon>
        <taxon>Caudata</taxon>
        <taxon>Salamandroidea</taxon>
        <taxon>Salamandridae</taxon>
        <taxon>Pleurodelinae</taxon>
        <taxon>Pleurodeles</taxon>
    </lineage>
</organism>
<keyword evidence="3" id="KW-1185">Reference proteome</keyword>
<feature type="compositionally biased region" description="Basic residues" evidence="1">
    <location>
        <begin position="82"/>
        <end position="91"/>
    </location>
</feature>
<reference evidence="2" key="1">
    <citation type="journal article" date="2022" name="bioRxiv">
        <title>Sequencing and chromosome-scale assembly of the giantPleurodeles waltlgenome.</title>
        <authorList>
            <person name="Brown T."/>
            <person name="Elewa A."/>
            <person name="Iarovenko S."/>
            <person name="Subramanian E."/>
            <person name="Araus A.J."/>
            <person name="Petzold A."/>
            <person name="Susuki M."/>
            <person name="Suzuki K.-i.T."/>
            <person name="Hayashi T."/>
            <person name="Toyoda A."/>
            <person name="Oliveira C."/>
            <person name="Osipova E."/>
            <person name="Leigh N.D."/>
            <person name="Simon A."/>
            <person name="Yun M.H."/>
        </authorList>
    </citation>
    <scope>NUCLEOTIDE SEQUENCE</scope>
    <source>
        <strain evidence="2">20211129_DDA</strain>
        <tissue evidence="2">Liver</tissue>
    </source>
</reference>
<dbReference type="EMBL" id="JANPWB010000015">
    <property type="protein sequence ID" value="KAJ1087275.1"/>
    <property type="molecule type" value="Genomic_DNA"/>
</dbReference>
<proteinExistence type="predicted"/>
<feature type="region of interest" description="Disordered" evidence="1">
    <location>
        <begin position="1"/>
        <end position="91"/>
    </location>
</feature>
<feature type="compositionally biased region" description="Low complexity" evidence="1">
    <location>
        <begin position="1"/>
        <end position="15"/>
    </location>
</feature>
<evidence type="ECO:0000313" key="2">
    <source>
        <dbReference type="EMBL" id="KAJ1087275.1"/>
    </source>
</evidence>
<evidence type="ECO:0000313" key="3">
    <source>
        <dbReference type="Proteomes" id="UP001066276"/>
    </source>
</evidence>
<name>A0AAV7LIM5_PLEWA</name>
<gene>
    <name evidence="2" type="ORF">NDU88_000455</name>
</gene>
<sequence>MSAGGAAADLAADQAPSHSCSRHCTLAGSGLSSPRLLAHDQRARAKVSVRPARAAPSSSTTLGRSPAPKNVTGAPRGNRPGPPRRSHLQDK</sequence>
<accession>A0AAV7LIM5</accession>
<dbReference type="AlphaFoldDB" id="A0AAV7LIM5"/>